<dbReference type="PANTHER" id="PTHR21599:SF0">
    <property type="entry name" value="GLYCERATE KINASE"/>
    <property type="match status" value="1"/>
</dbReference>
<organism evidence="5 6">
    <name type="scientific">Fictibacillus barbaricus</name>
    <dbReference type="NCBI Taxonomy" id="182136"/>
    <lineage>
        <taxon>Bacteria</taxon>
        <taxon>Bacillati</taxon>
        <taxon>Bacillota</taxon>
        <taxon>Bacilli</taxon>
        <taxon>Bacillales</taxon>
        <taxon>Fictibacillaceae</taxon>
        <taxon>Fictibacillus</taxon>
    </lineage>
</organism>
<name>A0ABS2ZEH8_9BACL</name>
<keyword evidence="3 4" id="KW-0418">Kinase</keyword>
<dbReference type="Pfam" id="PF02595">
    <property type="entry name" value="Gly_kinase"/>
    <property type="match status" value="1"/>
</dbReference>
<evidence type="ECO:0000256" key="4">
    <source>
        <dbReference type="PIRNR" id="PIRNR006078"/>
    </source>
</evidence>
<dbReference type="SUPFAM" id="SSF110738">
    <property type="entry name" value="Glycerate kinase I"/>
    <property type="match status" value="1"/>
</dbReference>
<dbReference type="RefSeq" id="WP_188400889.1">
    <property type="nucleotide sequence ID" value="NZ_BMCE01000001.1"/>
</dbReference>
<reference evidence="5 6" key="1">
    <citation type="submission" date="2021-01" db="EMBL/GenBank/DDBJ databases">
        <title>Genome Sequencing of Type Strains.</title>
        <authorList>
            <person name="Lemaire J.F."/>
            <person name="Inderbitzin P."/>
            <person name="Collins S.B."/>
            <person name="Wespe N."/>
            <person name="Knight-Connoni V."/>
        </authorList>
    </citation>
    <scope>NUCLEOTIDE SEQUENCE [LARGE SCALE GENOMIC DNA]</scope>
    <source>
        <strain evidence="5 6">DSM 14730</strain>
    </source>
</reference>
<dbReference type="Proteomes" id="UP001319060">
    <property type="component" value="Unassembled WGS sequence"/>
</dbReference>
<dbReference type="InterPro" id="IPR018197">
    <property type="entry name" value="Glycerate_kinase_RE-like"/>
</dbReference>
<comment type="similarity">
    <text evidence="1 4">Belongs to the glycerate kinase type-1 family.</text>
</comment>
<evidence type="ECO:0000256" key="1">
    <source>
        <dbReference type="ARBA" id="ARBA00006284"/>
    </source>
</evidence>
<accession>A0ABS2ZEH8</accession>
<dbReference type="PANTHER" id="PTHR21599">
    <property type="entry name" value="GLYCERATE KINASE"/>
    <property type="match status" value="1"/>
</dbReference>
<dbReference type="InterPro" id="IPR018193">
    <property type="entry name" value="Glyc_kinase_flavodox-like_fold"/>
</dbReference>
<evidence type="ECO:0000313" key="6">
    <source>
        <dbReference type="Proteomes" id="UP001319060"/>
    </source>
</evidence>
<proteinExistence type="inferred from homology"/>
<dbReference type="GO" id="GO:0016301">
    <property type="term" value="F:kinase activity"/>
    <property type="evidence" value="ECO:0007669"/>
    <property type="project" value="UniProtKB-KW"/>
</dbReference>
<comment type="caution">
    <text evidence="5">The sequence shown here is derived from an EMBL/GenBank/DDBJ whole genome shotgun (WGS) entry which is preliminary data.</text>
</comment>
<evidence type="ECO:0000256" key="3">
    <source>
        <dbReference type="ARBA" id="ARBA00022777"/>
    </source>
</evidence>
<dbReference type="InterPro" id="IPR036129">
    <property type="entry name" value="Glycerate_kinase_sf"/>
</dbReference>
<protein>
    <submittedName>
        <fullName evidence="5">Glycerate kinase</fullName>
    </submittedName>
</protein>
<keyword evidence="2 4" id="KW-0808">Transferase</keyword>
<dbReference type="PIRSF" id="PIRSF006078">
    <property type="entry name" value="GlxK"/>
    <property type="match status" value="1"/>
</dbReference>
<dbReference type="InterPro" id="IPR004381">
    <property type="entry name" value="Glycerate_kinase"/>
</dbReference>
<gene>
    <name evidence="5" type="ORF">JYA64_14830</name>
</gene>
<dbReference type="Gene3D" id="3.40.50.10350">
    <property type="entry name" value="Glycerate kinase, domain 1"/>
    <property type="match status" value="1"/>
</dbReference>
<dbReference type="Gene3D" id="3.90.1510.10">
    <property type="entry name" value="Glycerate kinase, domain 2"/>
    <property type="match status" value="1"/>
</dbReference>
<evidence type="ECO:0000313" key="5">
    <source>
        <dbReference type="EMBL" id="MBN3546580.1"/>
    </source>
</evidence>
<dbReference type="EMBL" id="JAFHKS010000044">
    <property type="protein sequence ID" value="MBN3546580.1"/>
    <property type="molecule type" value="Genomic_DNA"/>
</dbReference>
<dbReference type="NCBIfam" id="TIGR00045">
    <property type="entry name" value="glycerate kinase"/>
    <property type="match status" value="1"/>
</dbReference>
<sequence>MKIVIAPDSFKESLPAELVAKAIHEGFIESFPDAEYHLLPIGDGGEGTMQSLASANQAVIETVSVTGPLSEPVHAKIAFSSDGKKAYIEMAEASGLHLVPFERRNPLNATTFGVGELIVHAMDSGATELVIGVGGSATNDGGIGMAAALGYRFYDHEGALVRGIGQDLFHIESMTGEHRDPRLDKVKITIAADVENPLTGSNGATYVYGPQKGLKKEMLEEVDSALGRFYEKACSNFNKEIMSIPGSGAGGGIAAGLLLFTNAEIKKGIELVLEELDVKNICKDADLVIVGEGRMDGQTLNGKAPLGVAACSPASSRVIAICGSIGDGSEKLYKHGIHAVFPTIPALLPVERIMNDAYNNIKRTARNIAALL</sequence>
<keyword evidence="6" id="KW-1185">Reference proteome</keyword>
<evidence type="ECO:0000256" key="2">
    <source>
        <dbReference type="ARBA" id="ARBA00022679"/>
    </source>
</evidence>